<name>A0ABV0BW63_9SPHI</name>
<sequence>MISTLPKWAGGILESLVGQRAEVIGTTYLSPHLKKVRFQSDLAKMNFQIGYASVIRVNEIEYRNYTIAYHDMQLGILDIIFHIHNNGPGSSYADTLSVGDHLYISSPRGHKVYNPKFQHQLLFGDETSLGLACSLLPTLKKNNHSFQFYLELDDANREVPELLGLENCSIFPKNGSFTDAEWIDGLPIFHHENWLHASYTLVGNVTSVQAFRKALKRNGVNRITTQGYWLQGKKGL</sequence>
<gene>
    <name evidence="2" type="ORF">ABE541_16195</name>
</gene>
<dbReference type="InterPro" id="IPR017927">
    <property type="entry name" value="FAD-bd_FR_type"/>
</dbReference>
<evidence type="ECO:0000313" key="2">
    <source>
        <dbReference type="EMBL" id="MEN5378805.1"/>
    </source>
</evidence>
<evidence type="ECO:0000313" key="3">
    <source>
        <dbReference type="Proteomes" id="UP001409291"/>
    </source>
</evidence>
<dbReference type="CDD" id="cd06193">
    <property type="entry name" value="siderophore_interacting"/>
    <property type="match status" value="1"/>
</dbReference>
<organism evidence="2 3">
    <name type="scientific">Sphingobacterium kitahiroshimense</name>
    <dbReference type="NCBI Taxonomy" id="470446"/>
    <lineage>
        <taxon>Bacteria</taxon>
        <taxon>Pseudomonadati</taxon>
        <taxon>Bacteroidota</taxon>
        <taxon>Sphingobacteriia</taxon>
        <taxon>Sphingobacteriales</taxon>
        <taxon>Sphingobacteriaceae</taxon>
        <taxon>Sphingobacterium</taxon>
    </lineage>
</organism>
<feature type="domain" description="FAD-binding FR-type" evidence="1">
    <location>
        <begin position="16"/>
        <end position="114"/>
    </location>
</feature>
<dbReference type="PANTHER" id="PTHR30157:SF0">
    <property type="entry name" value="NADPH-DEPENDENT FERRIC-CHELATE REDUCTASE"/>
    <property type="match status" value="1"/>
</dbReference>
<dbReference type="Gene3D" id="3.40.50.80">
    <property type="entry name" value="Nucleotide-binding domain of ferredoxin-NADP reductase (FNR) module"/>
    <property type="match status" value="1"/>
</dbReference>
<dbReference type="EMBL" id="JBDJNQ010000008">
    <property type="protein sequence ID" value="MEN5378805.1"/>
    <property type="molecule type" value="Genomic_DNA"/>
</dbReference>
<evidence type="ECO:0000259" key="1">
    <source>
        <dbReference type="PROSITE" id="PS51384"/>
    </source>
</evidence>
<dbReference type="InterPro" id="IPR039374">
    <property type="entry name" value="SIP_fam"/>
</dbReference>
<dbReference type="InterPro" id="IPR039261">
    <property type="entry name" value="FNR_nucleotide-bd"/>
</dbReference>
<reference evidence="2 3" key="1">
    <citation type="submission" date="2024-04" db="EMBL/GenBank/DDBJ databases">
        <title>WGS of bacteria from Torrens River.</title>
        <authorList>
            <person name="Wyrsch E.R."/>
            <person name="Drigo B."/>
        </authorList>
    </citation>
    <scope>NUCLEOTIDE SEQUENCE [LARGE SCALE GENOMIC DNA]</scope>
    <source>
        <strain evidence="2 3">TWI391</strain>
    </source>
</reference>
<dbReference type="SUPFAM" id="SSF63380">
    <property type="entry name" value="Riboflavin synthase domain-like"/>
    <property type="match status" value="1"/>
</dbReference>
<proteinExistence type="predicted"/>
<accession>A0ABV0BW63</accession>
<dbReference type="Pfam" id="PF08021">
    <property type="entry name" value="FAD_binding_9"/>
    <property type="match status" value="1"/>
</dbReference>
<comment type="caution">
    <text evidence="2">The sequence shown here is derived from an EMBL/GenBank/DDBJ whole genome shotgun (WGS) entry which is preliminary data.</text>
</comment>
<dbReference type="InterPro" id="IPR013113">
    <property type="entry name" value="SIP_FAD-bd"/>
</dbReference>
<dbReference type="Proteomes" id="UP001409291">
    <property type="component" value="Unassembled WGS sequence"/>
</dbReference>
<dbReference type="PANTHER" id="PTHR30157">
    <property type="entry name" value="FERRIC REDUCTASE, NADPH-DEPENDENT"/>
    <property type="match status" value="1"/>
</dbReference>
<protein>
    <submittedName>
        <fullName evidence="2">Siderophore-interacting protein</fullName>
    </submittedName>
</protein>
<dbReference type="InterPro" id="IPR017938">
    <property type="entry name" value="Riboflavin_synthase-like_b-brl"/>
</dbReference>
<keyword evidence="3" id="KW-1185">Reference proteome</keyword>
<dbReference type="Gene3D" id="2.40.30.10">
    <property type="entry name" value="Translation factors"/>
    <property type="match status" value="1"/>
</dbReference>
<dbReference type="RefSeq" id="WP_168127479.1">
    <property type="nucleotide sequence ID" value="NZ_JBDJLH010000003.1"/>
</dbReference>
<dbReference type="PROSITE" id="PS51384">
    <property type="entry name" value="FAD_FR"/>
    <property type="match status" value="1"/>
</dbReference>